<comment type="caution">
    <text evidence="2">The sequence shown here is derived from an EMBL/GenBank/DDBJ whole genome shotgun (WGS) entry which is preliminary data.</text>
</comment>
<feature type="region of interest" description="Disordered" evidence="1">
    <location>
        <begin position="51"/>
        <end position="71"/>
    </location>
</feature>
<keyword evidence="3" id="KW-1185">Reference proteome</keyword>
<protein>
    <submittedName>
        <fullName evidence="2">Uncharacterized protein</fullName>
    </submittedName>
</protein>
<organism evidence="2 3">
    <name type="scientific">Rugosimonospora africana</name>
    <dbReference type="NCBI Taxonomy" id="556532"/>
    <lineage>
        <taxon>Bacteria</taxon>
        <taxon>Bacillati</taxon>
        <taxon>Actinomycetota</taxon>
        <taxon>Actinomycetes</taxon>
        <taxon>Micromonosporales</taxon>
        <taxon>Micromonosporaceae</taxon>
        <taxon>Rugosimonospora</taxon>
    </lineage>
</organism>
<evidence type="ECO:0000313" key="2">
    <source>
        <dbReference type="EMBL" id="GIH16318.1"/>
    </source>
</evidence>
<evidence type="ECO:0000256" key="1">
    <source>
        <dbReference type="SAM" id="MobiDB-lite"/>
    </source>
</evidence>
<dbReference type="AlphaFoldDB" id="A0A8J3VSC6"/>
<gene>
    <name evidence="2" type="ORF">Raf01_44900</name>
</gene>
<evidence type="ECO:0000313" key="3">
    <source>
        <dbReference type="Proteomes" id="UP000642748"/>
    </source>
</evidence>
<name>A0A8J3VSC6_9ACTN</name>
<dbReference type="EMBL" id="BONZ01000042">
    <property type="protein sequence ID" value="GIH16318.1"/>
    <property type="molecule type" value="Genomic_DNA"/>
</dbReference>
<dbReference type="Proteomes" id="UP000642748">
    <property type="component" value="Unassembled WGS sequence"/>
</dbReference>
<accession>A0A8J3VSC6</accession>
<sequence length="168" mass="17775">MHTFGAYMADTCLMWPAGKWWVSDSAGGVQLRGGQPMRSPVTPVGAVRTRAATSTEEVGRPQVSDATGLRAPEVETAALEEQQSRHSMTSLHTAPLYAAPRHATALDAVPLHAAPLHGAPSHAAPLPAARVQAAGPTTRVGSGVTSGRSRRQRWIPAIVELLRRLPRG</sequence>
<proteinExistence type="predicted"/>
<reference evidence="2" key="1">
    <citation type="submission" date="2021-01" db="EMBL/GenBank/DDBJ databases">
        <title>Whole genome shotgun sequence of Rugosimonospora africana NBRC 104875.</title>
        <authorList>
            <person name="Komaki H."/>
            <person name="Tamura T."/>
        </authorList>
    </citation>
    <scope>NUCLEOTIDE SEQUENCE</scope>
    <source>
        <strain evidence="2">NBRC 104875</strain>
    </source>
</reference>